<name>A0A2T0WBU0_9LACT</name>
<dbReference type="InterPro" id="IPR003439">
    <property type="entry name" value="ABC_transporter-like_ATP-bd"/>
</dbReference>
<dbReference type="Pfam" id="PF00005">
    <property type="entry name" value="ABC_tran"/>
    <property type="match status" value="2"/>
</dbReference>
<dbReference type="AlphaFoldDB" id="A0A2T0WBU0"/>
<dbReference type="Pfam" id="PF12848">
    <property type="entry name" value="ABC_tran_Xtn"/>
    <property type="match status" value="1"/>
</dbReference>
<keyword evidence="3" id="KW-0175">Coiled coil</keyword>
<feature type="domain" description="ABC transporter" evidence="4">
    <location>
        <begin position="4"/>
        <end position="255"/>
    </location>
</feature>
<dbReference type="Gene3D" id="3.40.50.300">
    <property type="entry name" value="P-loop containing nucleotide triphosphate hydrolases"/>
    <property type="match status" value="2"/>
</dbReference>
<evidence type="ECO:0000256" key="3">
    <source>
        <dbReference type="SAM" id="Coils"/>
    </source>
</evidence>
<accession>A0A2T0WBU0</accession>
<dbReference type="PANTHER" id="PTHR42855:SF1">
    <property type="entry name" value="ABC TRANSPORTER DOMAIN-CONTAINING PROTEIN"/>
    <property type="match status" value="1"/>
</dbReference>
<dbReference type="FunFam" id="3.40.50.300:FF:000011">
    <property type="entry name" value="Putative ABC transporter ATP-binding component"/>
    <property type="match status" value="1"/>
</dbReference>
<dbReference type="InterPro" id="IPR051309">
    <property type="entry name" value="ABCF_ATPase"/>
</dbReference>
<feature type="domain" description="ABC transporter" evidence="4">
    <location>
        <begin position="320"/>
        <end position="537"/>
    </location>
</feature>
<evidence type="ECO:0000313" key="5">
    <source>
        <dbReference type="EMBL" id="PRY84180.1"/>
    </source>
</evidence>
<keyword evidence="2 5" id="KW-0067">ATP-binding</keyword>
<dbReference type="CDD" id="cd03221">
    <property type="entry name" value="ABCF_EF-3"/>
    <property type="match status" value="2"/>
</dbReference>
<dbReference type="InterPro" id="IPR037118">
    <property type="entry name" value="Val-tRNA_synth_C_sf"/>
</dbReference>
<proteinExistence type="predicted"/>
<keyword evidence="1" id="KW-0547">Nucleotide-binding</keyword>
<evidence type="ECO:0000313" key="6">
    <source>
        <dbReference type="Proteomes" id="UP000238205"/>
    </source>
</evidence>
<comment type="caution">
    <text evidence="5">The sequence shown here is derived from an EMBL/GenBank/DDBJ whole genome shotgun (WGS) entry which is preliminary data.</text>
</comment>
<dbReference type="Pfam" id="PF16326">
    <property type="entry name" value="ABC_tran_CTD"/>
    <property type="match status" value="1"/>
</dbReference>
<dbReference type="InterPro" id="IPR003593">
    <property type="entry name" value="AAA+_ATPase"/>
</dbReference>
<dbReference type="GO" id="GO:0016887">
    <property type="term" value="F:ATP hydrolysis activity"/>
    <property type="evidence" value="ECO:0007669"/>
    <property type="project" value="InterPro"/>
</dbReference>
<dbReference type="PANTHER" id="PTHR42855">
    <property type="entry name" value="ABC TRANSPORTER ATP-BINDING SUBUNIT"/>
    <property type="match status" value="1"/>
</dbReference>
<protein>
    <submittedName>
        <fullName evidence="5">ATP-binding cassette subfamily F protein uup</fullName>
    </submittedName>
</protein>
<dbReference type="PROSITE" id="PS50893">
    <property type="entry name" value="ABC_TRANSPORTER_2"/>
    <property type="match status" value="2"/>
</dbReference>
<sequence length="627" mass="71543">MKEWKIENLTHSYGIKTLFNGLAFSIKESQRVGLIGVNGTGKTSLLRIVAGELKPDEGLISKPGEYEIGYLSQQSNLDEEKTVFETVFEGESPIVQAARYYEEVLHELTLNPMDPKVQQAFTEAEKRMNQEDAWNVASRAEAILNRLGLTDTTQQVKSLSGGQKKRAALAQVLIQEPDLLILDEPTNHLDFQMIKWLEDYLAGYRGALLMVTHDRYFLDRVSNEILELDNGRIQAYPGNYQQYIEMKAEREETDAKMAHKQKQLFKQELAWMRAGVKARGTKQEARKERFSDLKDKVNSQVTKSDLELSLSGSRLGKKVLELENASKKIHDITILDEFNLLIQHTDRIGVTGVNGAGKTTFLRILSQETELDSGVLTVGETVKIGFYKQINEEFDEDKRVITYLREIAEEVKLADGTSVSVSQLLERFLFDRSMHGSPINKLSGGEKRRLYLLKILMQQPNVLILDEPTNDLDVQTLTILEEYISHFSGAVIAVSHDRYFLDKIANKLLVFKGDGNIEETHSSLTDYLEKTQEMKEDKMAVKKPKAAPVKKKESKEKVSLTYSEKKEWETIEEDIETLETKLETIQTEMEAAASNHVLLNELTDQQNALNKKLEEKYARWDFLSQYE</sequence>
<dbReference type="PROSITE" id="PS00211">
    <property type="entry name" value="ABC_TRANSPORTER_1"/>
    <property type="match status" value="1"/>
</dbReference>
<dbReference type="RefSeq" id="WP_106190091.1">
    <property type="nucleotide sequence ID" value="NZ_PVTO01000001.1"/>
</dbReference>
<dbReference type="Gene3D" id="1.10.287.380">
    <property type="entry name" value="Valyl-tRNA synthetase, C-terminal domain"/>
    <property type="match status" value="1"/>
</dbReference>
<dbReference type="OrthoDB" id="9760950at2"/>
<dbReference type="GO" id="GO:0003677">
    <property type="term" value="F:DNA binding"/>
    <property type="evidence" value="ECO:0007669"/>
    <property type="project" value="InterPro"/>
</dbReference>
<dbReference type="EMBL" id="PVTO01000001">
    <property type="protein sequence ID" value="PRY84180.1"/>
    <property type="molecule type" value="Genomic_DNA"/>
</dbReference>
<reference evidence="5 6" key="1">
    <citation type="submission" date="2018-03" db="EMBL/GenBank/DDBJ databases">
        <title>Genomic Encyclopedia of Archaeal and Bacterial Type Strains, Phase II (KMG-II): from individual species to whole genera.</title>
        <authorList>
            <person name="Goeker M."/>
        </authorList>
    </citation>
    <scope>NUCLEOTIDE SEQUENCE [LARGE SCALE GENOMIC DNA]</scope>
    <source>
        <strain evidence="5 6">DSM 13175</strain>
    </source>
</reference>
<evidence type="ECO:0000256" key="1">
    <source>
        <dbReference type="ARBA" id="ARBA00022741"/>
    </source>
</evidence>
<dbReference type="InterPro" id="IPR017871">
    <property type="entry name" value="ABC_transporter-like_CS"/>
</dbReference>
<dbReference type="SUPFAM" id="SSF52540">
    <property type="entry name" value="P-loop containing nucleoside triphosphate hydrolases"/>
    <property type="match status" value="2"/>
</dbReference>
<dbReference type="GO" id="GO:0005524">
    <property type="term" value="F:ATP binding"/>
    <property type="evidence" value="ECO:0007669"/>
    <property type="project" value="UniProtKB-KW"/>
</dbReference>
<feature type="coiled-coil region" evidence="3">
    <location>
        <begin position="568"/>
        <end position="619"/>
    </location>
</feature>
<dbReference type="InterPro" id="IPR027417">
    <property type="entry name" value="P-loop_NTPase"/>
</dbReference>
<organism evidence="5 6">
    <name type="scientific">Alkalibacterium olivapovliticus</name>
    <dbReference type="NCBI Taxonomy" id="99907"/>
    <lineage>
        <taxon>Bacteria</taxon>
        <taxon>Bacillati</taxon>
        <taxon>Bacillota</taxon>
        <taxon>Bacilli</taxon>
        <taxon>Lactobacillales</taxon>
        <taxon>Carnobacteriaceae</taxon>
        <taxon>Alkalibacterium</taxon>
    </lineage>
</organism>
<evidence type="ECO:0000256" key="2">
    <source>
        <dbReference type="ARBA" id="ARBA00022840"/>
    </source>
</evidence>
<dbReference type="Proteomes" id="UP000238205">
    <property type="component" value="Unassembled WGS sequence"/>
</dbReference>
<dbReference type="InterPro" id="IPR032781">
    <property type="entry name" value="ABC_tran_Xtn"/>
</dbReference>
<dbReference type="InterPro" id="IPR032524">
    <property type="entry name" value="ABC_tran_C"/>
</dbReference>
<evidence type="ECO:0000259" key="4">
    <source>
        <dbReference type="PROSITE" id="PS50893"/>
    </source>
</evidence>
<gene>
    <name evidence="5" type="ORF">CLV38_101101</name>
</gene>
<keyword evidence="6" id="KW-1185">Reference proteome</keyword>
<dbReference type="SMART" id="SM00382">
    <property type="entry name" value="AAA"/>
    <property type="match status" value="2"/>
</dbReference>